<evidence type="ECO:0000313" key="4">
    <source>
        <dbReference type="Proteomes" id="UP000039865"/>
    </source>
</evidence>
<feature type="region of interest" description="Disordered" evidence="2">
    <location>
        <begin position="1"/>
        <end position="20"/>
    </location>
</feature>
<dbReference type="EMBL" id="CCKQ01010038">
    <property type="protein sequence ID" value="CDW81528.1"/>
    <property type="molecule type" value="Genomic_DNA"/>
</dbReference>
<evidence type="ECO:0000256" key="1">
    <source>
        <dbReference type="SAM" id="Coils"/>
    </source>
</evidence>
<evidence type="ECO:0000256" key="2">
    <source>
        <dbReference type="SAM" id="MobiDB-lite"/>
    </source>
</evidence>
<dbReference type="Proteomes" id="UP000039865">
    <property type="component" value="Unassembled WGS sequence"/>
</dbReference>
<reference evidence="3 4" key="1">
    <citation type="submission" date="2014-06" db="EMBL/GenBank/DDBJ databases">
        <authorList>
            <person name="Swart Estienne"/>
        </authorList>
    </citation>
    <scope>NUCLEOTIDE SEQUENCE [LARGE SCALE GENOMIC DNA]</scope>
    <source>
        <strain evidence="3 4">130c</strain>
    </source>
</reference>
<feature type="coiled-coil region" evidence="1">
    <location>
        <begin position="389"/>
        <end position="433"/>
    </location>
</feature>
<organism evidence="3 4">
    <name type="scientific">Stylonychia lemnae</name>
    <name type="common">Ciliate</name>
    <dbReference type="NCBI Taxonomy" id="5949"/>
    <lineage>
        <taxon>Eukaryota</taxon>
        <taxon>Sar</taxon>
        <taxon>Alveolata</taxon>
        <taxon>Ciliophora</taxon>
        <taxon>Intramacronucleata</taxon>
        <taxon>Spirotrichea</taxon>
        <taxon>Stichotrichia</taxon>
        <taxon>Sporadotrichida</taxon>
        <taxon>Oxytrichidae</taxon>
        <taxon>Stylonychinae</taxon>
        <taxon>Stylonychia</taxon>
    </lineage>
</organism>
<keyword evidence="4" id="KW-1185">Reference proteome</keyword>
<sequence>MHSPEKNPNKIFELDQSSQPRQLIRRDQSTIININKDLQLSDVAQIKSQSEVQQPNKKDEIKSNQVNLKSNFDRSSLLNFSESFLNHEEIDCNIGEEIEYDEQSGKNINNSFINRLKDFSTFNPSGVKDKFAFNNSAYILNGADKKYFNRDSLPVNPSQLIDSKIQQNYNSARQNMMNYHLKTQSPEHQKKLLDDTLNLNKDKQPLQQQSSYAESNSMPQKQLMNAQNPFSNKKQSCISSPLSSNAKNINLEDAFKLDKNLKEVKQPNQLQQMPNQQLNIVGSSLVPSQNAIKEITNIQQNNSQIMDNHHNHSNTTHSQTQSQTYFSPDGGKEKPKLNDSLNQSMSKSRLYELKRSSSQALIDVESTYVKSQIQKADQGQLIGTDPFFMQLLAQKEEQLQEQKLKLKKMNSKVKQKQHKLNKIKNRLRDTRQDNLDIEWQMNTILASKILQGINPKEQIQPNNY</sequence>
<dbReference type="InParanoid" id="A0A078AL07"/>
<gene>
    <name evidence="3" type="primary">Contig18410.g888</name>
    <name evidence="3" type="ORF">STYLEM_10547</name>
</gene>
<proteinExistence type="predicted"/>
<feature type="region of interest" description="Disordered" evidence="2">
    <location>
        <begin position="305"/>
        <end position="342"/>
    </location>
</feature>
<dbReference type="AlphaFoldDB" id="A0A078AL07"/>
<keyword evidence="1" id="KW-0175">Coiled coil</keyword>
<protein>
    <submittedName>
        <fullName evidence="3">Uncharacterized protein</fullName>
    </submittedName>
</protein>
<feature type="compositionally biased region" description="Low complexity" evidence="2">
    <location>
        <begin position="313"/>
        <end position="324"/>
    </location>
</feature>
<evidence type="ECO:0000313" key="3">
    <source>
        <dbReference type="EMBL" id="CDW81528.1"/>
    </source>
</evidence>
<accession>A0A078AL07</accession>
<name>A0A078AL07_STYLE</name>